<proteinExistence type="predicted"/>
<feature type="binding site" evidence="3">
    <location>
        <position position="159"/>
    </location>
    <ligand>
        <name>substrate</name>
    </ligand>
</feature>
<dbReference type="Pfam" id="PF08450">
    <property type="entry name" value="SGL"/>
    <property type="match status" value="1"/>
</dbReference>
<dbReference type="PRINTS" id="PR01790">
    <property type="entry name" value="SMP30FAMILY"/>
</dbReference>
<dbReference type="InterPro" id="IPR051262">
    <property type="entry name" value="SMP-30/CGR1_Lactonase"/>
</dbReference>
<dbReference type="Gene3D" id="2.120.10.30">
    <property type="entry name" value="TolB, C-terminal domain"/>
    <property type="match status" value="1"/>
</dbReference>
<feature type="chain" id="PRO_5031376723" evidence="4">
    <location>
        <begin position="21"/>
        <end position="339"/>
    </location>
</feature>
<dbReference type="PROSITE" id="PS51257">
    <property type="entry name" value="PROKAR_LIPOPROTEIN"/>
    <property type="match status" value="1"/>
</dbReference>
<feature type="binding site" evidence="3">
    <location>
        <position position="60"/>
    </location>
    <ligand>
        <name>a divalent metal cation</name>
        <dbReference type="ChEBI" id="CHEBI:60240"/>
    </ligand>
</feature>
<dbReference type="GO" id="GO:0016787">
    <property type="term" value="F:hydrolase activity"/>
    <property type="evidence" value="ECO:0007669"/>
    <property type="project" value="UniProtKB-KW"/>
</dbReference>
<keyword evidence="3" id="KW-0479">Metal-binding</keyword>
<organism evidence="6">
    <name type="scientific">Rhodothermus marinus</name>
    <name type="common">Rhodothermus obamensis</name>
    <dbReference type="NCBI Taxonomy" id="29549"/>
    <lineage>
        <taxon>Bacteria</taxon>
        <taxon>Pseudomonadati</taxon>
        <taxon>Rhodothermota</taxon>
        <taxon>Rhodothermia</taxon>
        <taxon>Rhodothermales</taxon>
        <taxon>Rhodothermaceae</taxon>
        <taxon>Rhodothermus</taxon>
    </lineage>
</organism>
<evidence type="ECO:0000259" key="5">
    <source>
        <dbReference type="Pfam" id="PF08450"/>
    </source>
</evidence>
<evidence type="ECO:0000256" key="2">
    <source>
        <dbReference type="PIRSR" id="PIRSR605511-1"/>
    </source>
</evidence>
<dbReference type="SUPFAM" id="SSF63829">
    <property type="entry name" value="Calcium-dependent phosphotriesterase"/>
    <property type="match status" value="1"/>
</dbReference>
<gene>
    <name evidence="6" type="ORF">ENO59_06635</name>
</gene>
<feature type="active site" description="Proton donor/acceptor" evidence="2">
    <location>
        <position position="270"/>
    </location>
</feature>
<protein>
    <submittedName>
        <fullName evidence="6">SMP-30/gluconolactonase/LRE family protein</fullName>
    </submittedName>
</protein>
<name>A0A7V2B0T2_RHOMR</name>
<dbReference type="InterPro" id="IPR011042">
    <property type="entry name" value="6-blade_b-propeller_TolB-like"/>
</dbReference>
<dbReference type="EMBL" id="DSGB01000005">
    <property type="protein sequence ID" value="HER96178.1"/>
    <property type="molecule type" value="Genomic_DNA"/>
</dbReference>
<dbReference type="GO" id="GO:0046872">
    <property type="term" value="F:metal ion binding"/>
    <property type="evidence" value="ECO:0007669"/>
    <property type="project" value="UniProtKB-KW"/>
</dbReference>
<evidence type="ECO:0000256" key="4">
    <source>
        <dbReference type="SAM" id="SignalP"/>
    </source>
</evidence>
<keyword evidence="1" id="KW-0378">Hydrolase</keyword>
<accession>A0A7V2B0T2</accession>
<evidence type="ECO:0000256" key="1">
    <source>
        <dbReference type="ARBA" id="ARBA00022801"/>
    </source>
</evidence>
<dbReference type="InterPro" id="IPR005511">
    <property type="entry name" value="SMP-30"/>
</dbReference>
<feature type="binding site" evidence="3">
    <location>
        <position position="214"/>
    </location>
    <ligand>
        <name>a divalent metal cation</name>
        <dbReference type="ChEBI" id="CHEBI:60240"/>
    </ligand>
</feature>
<dbReference type="PANTHER" id="PTHR47572">
    <property type="entry name" value="LIPOPROTEIN-RELATED"/>
    <property type="match status" value="1"/>
</dbReference>
<keyword evidence="4" id="KW-0732">Signal</keyword>
<feature type="binding site" evidence="3">
    <location>
        <position position="270"/>
    </location>
    <ligand>
        <name>a divalent metal cation</name>
        <dbReference type="ChEBI" id="CHEBI:60240"/>
    </ligand>
</feature>
<evidence type="ECO:0000313" key="6">
    <source>
        <dbReference type="EMBL" id="HER96178.1"/>
    </source>
</evidence>
<reference evidence="6" key="1">
    <citation type="journal article" date="2020" name="mSystems">
        <title>Genome- and Community-Level Interaction Insights into Carbon Utilization and Element Cycling Functions of Hydrothermarchaeota in Hydrothermal Sediment.</title>
        <authorList>
            <person name="Zhou Z."/>
            <person name="Liu Y."/>
            <person name="Xu W."/>
            <person name="Pan J."/>
            <person name="Luo Z.H."/>
            <person name="Li M."/>
        </authorList>
    </citation>
    <scope>NUCLEOTIDE SEQUENCE [LARGE SCALE GENOMIC DNA]</scope>
    <source>
        <strain evidence="6">SpSt-143</strain>
    </source>
</reference>
<comment type="cofactor">
    <cofactor evidence="3">
        <name>Zn(2+)</name>
        <dbReference type="ChEBI" id="CHEBI:29105"/>
    </cofactor>
    <text evidence="3">Binds 1 divalent metal cation per subunit.</text>
</comment>
<dbReference type="PANTHER" id="PTHR47572:SF4">
    <property type="entry name" value="LACTONASE DRP35"/>
    <property type="match status" value="1"/>
</dbReference>
<keyword evidence="3" id="KW-0862">Zinc</keyword>
<dbReference type="InterPro" id="IPR013658">
    <property type="entry name" value="SGL"/>
</dbReference>
<evidence type="ECO:0000256" key="3">
    <source>
        <dbReference type="PIRSR" id="PIRSR605511-2"/>
    </source>
</evidence>
<feature type="binding site" evidence="3">
    <location>
        <position position="182"/>
    </location>
    <ligand>
        <name>substrate</name>
    </ligand>
</feature>
<feature type="domain" description="SMP-30/Gluconolactonase/LRE-like region" evidence="5">
    <location>
        <begin position="58"/>
        <end position="324"/>
    </location>
</feature>
<dbReference type="AlphaFoldDB" id="A0A7V2B0T2"/>
<feature type="signal peptide" evidence="4">
    <location>
        <begin position="1"/>
        <end position="20"/>
    </location>
</feature>
<sequence length="339" mass="37271">MVRLLLLALLVLFSACNQPASSPTLRRATASIERMDGRLDALLDPQVLVEVLAEGFLWAEGPVWVAQDSALLFSDIPRNTVYRWKEQHGLAVYLRPAGYAAGDQPPGRELGVNGLALDPKGTLVMADHGLRQISRLNPEQFTKTALAHQYQGRRLNSPNDLVFRHDGVLFFTDPPYGLDGLDHSPRKELPFHGVYRLDPNGTLTLLIDSLHFPNGIALSPDERTLYVSRSDPEAPRWYAYQLDAAGNVISGRMLFDARPLMKENRPGLPDGMAIDAQGNLFATGPGGILILTPNGEHLGTIRLDRAAANCAFGDDGHSLYITATDQLLRMRTRTKGKGF</sequence>
<comment type="caution">
    <text evidence="6">The sequence shown here is derived from an EMBL/GenBank/DDBJ whole genome shotgun (WGS) entry which is preliminary data.</text>
</comment>